<feature type="domain" description="LD-carboxypeptidase C-terminal" evidence="9">
    <location>
        <begin position="213"/>
        <end position="315"/>
    </location>
</feature>
<feature type="region of interest" description="Disordered" evidence="7">
    <location>
        <begin position="1"/>
        <end position="60"/>
    </location>
</feature>
<keyword evidence="5" id="KW-0720">Serine protease</keyword>
<dbReference type="PIRSF" id="PIRSF028757">
    <property type="entry name" value="LD-carboxypeptidase"/>
    <property type="match status" value="1"/>
</dbReference>
<name>A0A2W2H859_9ACTN</name>
<dbReference type="Gene3D" id="3.40.50.10740">
    <property type="entry name" value="Class I glutamine amidotransferase-like"/>
    <property type="match status" value="1"/>
</dbReference>
<evidence type="ECO:0000256" key="3">
    <source>
        <dbReference type="ARBA" id="ARBA00022670"/>
    </source>
</evidence>
<comment type="caution">
    <text evidence="10">The sequence shown here is derived from an EMBL/GenBank/DDBJ whole genome shotgun (WGS) entry which is preliminary data.</text>
</comment>
<dbReference type="Pfam" id="PF17676">
    <property type="entry name" value="Peptidase_S66C"/>
    <property type="match status" value="1"/>
</dbReference>
<comment type="similarity">
    <text evidence="1">Belongs to the peptidase S66 family.</text>
</comment>
<evidence type="ECO:0000256" key="2">
    <source>
        <dbReference type="ARBA" id="ARBA00022645"/>
    </source>
</evidence>
<evidence type="ECO:0000256" key="4">
    <source>
        <dbReference type="ARBA" id="ARBA00022801"/>
    </source>
</evidence>
<evidence type="ECO:0000313" key="10">
    <source>
        <dbReference type="EMBL" id="PZG48115.1"/>
    </source>
</evidence>
<dbReference type="InterPro" id="IPR029062">
    <property type="entry name" value="Class_I_gatase-like"/>
</dbReference>
<dbReference type="PANTHER" id="PTHR30237:SF2">
    <property type="entry name" value="MUREIN TETRAPEPTIDE CARBOXYPEPTIDASE"/>
    <property type="match status" value="1"/>
</dbReference>
<keyword evidence="2 10" id="KW-0121">Carboxypeptidase</keyword>
<feature type="active site" description="Charge relay system" evidence="6">
    <location>
        <position position="304"/>
    </location>
</feature>
<feature type="active site" description="Nucleophile" evidence="6">
    <location>
        <position position="146"/>
    </location>
</feature>
<evidence type="ECO:0000256" key="5">
    <source>
        <dbReference type="ARBA" id="ARBA00022825"/>
    </source>
</evidence>
<dbReference type="EMBL" id="POUA01000081">
    <property type="protein sequence ID" value="PZG48115.1"/>
    <property type="molecule type" value="Genomic_DNA"/>
</dbReference>
<dbReference type="Pfam" id="PF02016">
    <property type="entry name" value="Peptidase_S66"/>
    <property type="match status" value="1"/>
</dbReference>
<dbReference type="GO" id="GO:0008236">
    <property type="term" value="F:serine-type peptidase activity"/>
    <property type="evidence" value="ECO:0007669"/>
    <property type="project" value="UniProtKB-KW"/>
</dbReference>
<dbReference type="PANTHER" id="PTHR30237">
    <property type="entry name" value="MURAMOYLTETRAPEPTIDE CARBOXYPEPTIDASE"/>
    <property type="match status" value="1"/>
</dbReference>
<reference evidence="10 11" key="1">
    <citation type="submission" date="2018-01" db="EMBL/GenBank/DDBJ databases">
        <title>Draft genome sequence of Sphaerisporangium sp. 7K107.</title>
        <authorList>
            <person name="Sahin N."/>
            <person name="Saygin H."/>
            <person name="Ay H."/>
        </authorList>
    </citation>
    <scope>NUCLEOTIDE SEQUENCE [LARGE SCALE GENOMIC DNA]</scope>
    <source>
        <strain evidence="10 11">7K107</strain>
    </source>
</reference>
<accession>A0A2W2H859</accession>
<dbReference type="SUPFAM" id="SSF141986">
    <property type="entry name" value="LD-carboxypeptidase A C-terminal domain-like"/>
    <property type="match status" value="1"/>
</dbReference>
<dbReference type="GO" id="GO:0006508">
    <property type="term" value="P:proteolysis"/>
    <property type="evidence" value="ECO:0007669"/>
    <property type="project" value="UniProtKB-KW"/>
</dbReference>
<gene>
    <name evidence="10" type="ORF">C1I98_12775</name>
</gene>
<dbReference type="CDD" id="cd07025">
    <property type="entry name" value="Peptidase_S66"/>
    <property type="match status" value="1"/>
</dbReference>
<feature type="domain" description="LD-carboxypeptidase N-terminal" evidence="8">
    <location>
        <begin position="45"/>
        <end position="165"/>
    </location>
</feature>
<dbReference type="InterPro" id="IPR040921">
    <property type="entry name" value="Peptidase_S66C"/>
</dbReference>
<dbReference type="InterPro" id="IPR027461">
    <property type="entry name" value="Carboxypeptidase_A_C_sf"/>
</dbReference>
<dbReference type="GO" id="GO:0004180">
    <property type="term" value="F:carboxypeptidase activity"/>
    <property type="evidence" value="ECO:0007669"/>
    <property type="project" value="UniProtKB-KW"/>
</dbReference>
<keyword evidence="11" id="KW-1185">Reference proteome</keyword>
<dbReference type="InterPro" id="IPR040449">
    <property type="entry name" value="Peptidase_S66_N"/>
</dbReference>
<dbReference type="SUPFAM" id="SSF52317">
    <property type="entry name" value="Class I glutamine amidotransferase-like"/>
    <property type="match status" value="1"/>
</dbReference>
<evidence type="ECO:0000313" key="11">
    <source>
        <dbReference type="Proteomes" id="UP000248544"/>
    </source>
</evidence>
<dbReference type="Gene3D" id="3.50.30.60">
    <property type="entry name" value="LD-carboxypeptidase A C-terminal domain-like"/>
    <property type="match status" value="1"/>
</dbReference>
<keyword evidence="4" id="KW-0378">Hydrolase</keyword>
<protein>
    <submittedName>
        <fullName evidence="10">LD-carboxypeptidase</fullName>
    </submittedName>
</protein>
<dbReference type="InterPro" id="IPR003507">
    <property type="entry name" value="S66_fam"/>
</dbReference>
<evidence type="ECO:0000256" key="6">
    <source>
        <dbReference type="PIRSR" id="PIRSR028757-1"/>
    </source>
</evidence>
<feature type="active site" description="Charge relay system" evidence="6">
    <location>
        <position position="242"/>
    </location>
</feature>
<sequence>MADRARGDGGASSLSAPPPGPGPLPPVPLAPCPFPPPPLRPGDTVAIVAPSGPPDPAEAERGAGVLRGLGLTVVFGEHVTAAPAGHHRYLAASDAARAADLQAAWCDPSVAGVVCARGGYGATRLPGLLDWAAMAAAGPKTLLGSSDITALHQALAVRLGVAGCFGPMLTPRTLGGEQGPDPVTLGHLASALFGTPAPIHGTHALVPGQAVAPLAGGNLCLLAALCGTPDAPRFAGRIVLLEDVNEAPYRIDRMLTQLIAAGAFDGVAGFALGSWLRCGDPLPVLAELLTPFGVPVLAGLPVGHGRPQHCVWLGGFGVIDTRSCSLTSLFRYSDQAM</sequence>
<evidence type="ECO:0000256" key="7">
    <source>
        <dbReference type="SAM" id="MobiDB-lite"/>
    </source>
</evidence>
<keyword evidence="3" id="KW-0645">Protease</keyword>
<dbReference type="AlphaFoldDB" id="A0A2W2H859"/>
<organism evidence="10 11">
    <name type="scientific">Spongiactinospora gelatinilytica</name>
    <dbReference type="NCBI Taxonomy" id="2666298"/>
    <lineage>
        <taxon>Bacteria</taxon>
        <taxon>Bacillati</taxon>
        <taxon>Actinomycetota</taxon>
        <taxon>Actinomycetes</taxon>
        <taxon>Streptosporangiales</taxon>
        <taxon>Streptosporangiaceae</taxon>
        <taxon>Spongiactinospora</taxon>
    </lineage>
</organism>
<dbReference type="Proteomes" id="UP000248544">
    <property type="component" value="Unassembled WGS sequence"/>
</dbReference>
<evidence type="ECO:0000256" key="1">
    <source>
        <dbReference type="ARBA" id="ARBA00010233"/>
    </source>
</evidence>
<proteinExistence type="inferred from homology"/>
<evidence type="ECO:0000259" key="8">
    <source>
        <dbReference type="Pfam" id="PF02016"/>
    </source>
</evidence>
<dbReference type="InterPro" id="IPR027478">
    <property type="entry name" value="LdcA_N"/>
</dbReference>
<evidence type="ECO:0000259" key="9">
    <source>
        <dbReference type="Pfam" id="PF17676"/>
    </source>
</evidence>
<feature type="compositionally biased region" description="Pro residues" evidence="7">
    <location>
        <begin position="16"/>
        <end position="40"/>
    </location>
</feature>